<dbReference type="InterPro" id="IPR001708">
    <property type="entry name" value="YidC/ALB3/OXA1/COX18"/>
</dbReference>
<comment type="function">
    <text evidence="13">Required for the insertion and/or proper folding and/or complex formation of integral membrane proteins into the membrane. Involved in integration of membrane proteins that insert both dependently and independently of the Sec translocase complex, as well as at least some lipoproteins. Aids folding of multispanning membrane proteins.</text>
</comment>
<dbReference type="NCBIfam" id="TIGR03592">
    <property type="entry name" value="yidC_oxa1_cterm"/>
    <property type="match status" value="1"/>
</dbReference>
<feature type="region of interest" description="Disordered" evidence="14">
    <location>
        <begin position="564"/>
        <end position="583"/>
    </location>
</feature>
<evidence type="ECO:0000256" key="4">
    <source>
        <dbReference type="ARBA" id="ARBA00022448"/>
    </source>
</evidence>
<name>A0ABP9K9P1_9SPHN</name>
<feature type="transmembrane region" description="Helical" evidence="13">
    <location>
        <begin position="7"/>
        <end position="29"/>
    </location>
</feature>
<dbReference type="EMBL" id="BAABHV010000010">
    <property type="protein sequence ID" value="GAA5054273.1"/>
    <property type="molecule type" value="Genomic_DNA"/>
</dbReference>
<evidence type="ECO:0000256" key="12">
    <source>
        <dbReference type="ARBA" id="ARBA00033342"/>
    </source>
</evidence>
<feature type="transmembrane region" description="Helical" evidence="13">
    <location>
        <begin position="516"/>
        <end position="540"/>
    </location>
</feature>
<evidence type="ECO:0000256" key="5">
    <source>
        <dbReference type="ARBA" id="ARBA00022475"/>
    </source>
</evidence>
<dbReference type="Pfam" id="PF14849">
    <property type="entry name" value="YidC_periplas"/>
    <property type="match status" value="1"/>
</dbReference>
<keyword evidence="9 13" id="KW-0472">Membrane</keyword>
<dbReference type="InterPro" id="IPR047196">
    <property type="entry name" value="YidC_ALB_C"/>
</dbReference>
<proteinExistence type="inferred from homology"/>
<evidence type="ECO:0000256" key="3">
    <source>
        <dbReference type="ARBA" id="ARBA00015325"/>
    </source>
</evidence>
<dbReference type="PRINTS" id="PR01900">
    <property type="entry name" value="YIDCPROTEIN"/>
</dbReference>
<dbReference type="NCBIfam" id="NF002353">
    <property type="entry name" value="PRK01318.1-4"/>
    <property type="match status" value="1"/>
</dbReference>
<dbReference type="Proteomes" id="UP001500518">
    <property type="component" value="Unassembled WGS sequence"/>
</dbReference>
<dbReference type="InterPro" id="IPR038221">
    <property type="entry name" value="YidC_periplasmic_sf"/>
</dbReference>
<comment type="subcellular location">
    <subcellularLocation>
        <location evidence="1">Cell inner membrane</location>
        <topology evidence="1">Multi-pass membrane protein</topology>
    </subcellularLocation>
    <subcellularLocation>
        <location evidence="13">Cell membrane</location>
        <topology evidence="13">Multi-pass membrane protein</topology>
    </subcellularLocation>
</comment>
<gene>
    <name evidence="13 17" type="primary">yidC</name>
    <name evidence="17" type="ORF">GCM10023208_16930</name>
</gene>
<evidence type="ECO:0000313" key="18">
    <source>
        <dbReference type="Proteomes" id="UP001500518"/>
    </source>
</evidence>
<keyword evidence="8 13" id="KW-1133">Transmembrane helix</keyword>
<dbReference type="HAMAP" id="MF_01810">
    <property type="entry name" value="YidC_type1"/>
    <property type="match status" value="1"/>
</dbReference>
<accession>A0ABP9K9P1</accession>
<feature type="domain" description="Membrane insertase YidC N-terminal" evidence="16">
    <location>
        <begin position="73"/>
        <end position="345"/>
    </location>
</feature>
<dbReference type="CDD" id="cd19961">
    <property type="entry name" value="EcYidC-like_peri"/>
    <property type="match status" value="1"/>
</dbReference>
<evidence type="ECO:0000256" key="9">
    <source>
        <dbReference type="ARBA" id="ARBA00023136"/>
    </source>
</evidence>
<keyword evidence="6 13" id="KW-0812">Transmembrane</keyword>
<evidence type="ECO:0000256" key="6">
    <source>
        <dbReference type="ARBA" id="ARBA00022692"/>
    </source>
</evidence>
<evidence type="ECO:0000313" key="17">
    <source>
        <dbReference type="EMBL" id="GAA5054273.1"/>
    </source>
</evidence>
<sequence>MDNQRNLIIAVVLSAILLFGFDFVMRTYYPEPEEAPANMASREDAPVARVDGEITPDAPVVRDLDTELATTGRVAIDAPEIAGSINPVGARVDDITLKTHRQTVEEDSGPIRLFAPGGTDIQQFAQFGWVGEGVTVPDAQTPWQVVEGGELTQETPVTLAWDNGQGQEFRLTFRVDEHYMFDVTQSVANTGDGSIALRPYAFVSRTSANASPSTFTVHSGPIAEGNGSVNFDWDYEDVAEEGPVNLSGSTQWLGFTDIYWMSALVADDASAAEGTFRSTGADTFRADLIYDAVTVPAGETVSRTTRLFAGAKESAVLDQYEDQGVERFGLAIDWGWFRFIAWPMWQVLIFLFGLVGNFGVAIICLTLIIRLLLFPIAQKQFHSMAQMRAVQPKMKALQERYKDDKQQLQQEMAKLYKEEKVNPLAGCLPIFVQIPIFFALYKVLLLAIEMRHEPFFGWLRDLSAPDPATILNLFGLLPFDPPGFLAIGVLAVLLGFTMWLQFKLNPAAMDPMQQQIFMLMPWILMFVMAPFAAGLLLYWISNNILTLAQQWYLYSRNPELKAQMAKEREAKEREHERKKAEEG</sequence>
<dbReference type="InterPro" id="IPR019998">
    <property type="entry name" value="Membr_insert_YidC"/>
</dbReference>
<feature type="transmembrane region" description="Helical" evidence="13">
    <location>
        <begin position="483"/>
        <end position="504"/>
    </location>
</feature>
<dbReference type="PANTHER" id="PTHR12428:SF65">
    <property type="entry name" value="CYTOCHROME C OXIDASE ASSEMBLY PROTEIN COX18, MITOCHONDRIAL"/>
    <property type="match status" value="1"/>
</dbReference>
<dbReference type="InterPro" id="IPR028055">
    <property type="entry name" value="YidC/Oxa/ALB_C"/>
</dbReference>
<evidence type="ECO:0000259" key="16">
    <source>
        <dbReference type="Pfam" id="PF14849"/>
    </source>
</evidence>
<evidence type="ECO:0000256" key="7">
    <source>
        <dbReference type="ARBA" id="ARBA00022927"/>
    </source>
</evidence>
<evidence type="ECO:0000256" key="14">
    <source>
        <dbReference type="SAM" id="MobiDB-lite"/>
    </source>
</evidence>
<evidence type="ECO:0000256" key="8">
    <source>
        <dbReference type="ARBA" id="ARBA00022989"/>
    </source>
</evidence>
<evidence type="ECO:0000259" key="15">
    <source>
        <dbReference type="Pfam" id="PF02096"/>
    </source>
</evidence>
<dbReference type="Pfam" id="PF02096">
    <property type="entry name" value="60KD_IMP"/>
    <property type="match status" value="1"/>
</dbReference>
<dbReference type="NCBIfam" id="TIGR03593">
    <property type="entry name" value="yidC_nterm"/>
    <property type="match status" value="1"/>
</dbReference>
<organism evidence="17 18">
    <name type="scientific">Erythrobacter westpacificensis</name>
    <dbReference type="NCBI Taxonomy" id="1055231"/>
    <lineage>
        <taxon>Bacteria</taxon>
        <taxon>Pseudomonadati</taxon>
        <taxon>Pseudomonadota</taxon>
        <taxon>Alphaproteobacteria</taxon>
        <taxon>Sphingomonadales</taxon>
        <taxon>Erythrobacteraceae</taxon>
        <taxon>Erythrobacter/Porphyrobacter group</taxon>
        <taxon>Erythrobacter</taxon>
    </lineage>
</organism>
<feature type="domain" description="Membrane insertase YidC/Oxa/ALB C-terminal" evidence="15">
    <location>
        <begin position="358"/>
        <end position="554"/>
    </location>
</feature>
<feature type="transmembrane region" description="Helical" evidence="13">
    <location>
        <begin position="347"/>
        <end position="373"/>
    </location>
</feature>
<evidence type="ECO:0000256" key="1">
    <source>
        <dbReference type="ARBA" id="ARBA00004429"/>
    </source>
</evidence>
<comment type="similarity">
    <text evidence="2 13">Belongs to the OXA1/ALB3/YidC family. Type 1 subfamily.</text>
</comment>
<evidence type="ECO:0000256" key="10">
    <source>
        <dbReference type="ARBA" id="ARBA00023186"/>
    </source>
</evidence>
<keyword evidence="4 13" id="KW-0813">Transport</keyword>
<feature type="transmembrane region" description="Helical" evidence="13">
    <location>
        <begin position="424"/>
        <end position="448"/>
    </location>
</feature>
<dbReference type="PRINTS" id="PR00701">
    <property type="entry name" value="60KDINNERMP"/>
</dbReference>
<evidence type="ECO:0000256" key="2">
    <source>
        <dbReference type="ARBA" id="ARBA00010527"/>
    </source>
</evidence>
<keyword evidence="18" id="KW-1185">Reference proteome</keyword>
<dbReference type="RefSeq" id="WP_346032681.1">
    <property type="nucleotide sequence ID" value="NZ_BAABHV010000010.1"/>
</dbReference>
<dbReference type="InterPro" id="IPR028053">
    <property type="entry name" value="Membr_insert_YidC_N"/>
</dbReference>
<dbReference type="PANTHER" id="PTHR12428">
    <property type="entry name" value="OXA1"/>
    <property type="match status" value="1"/>
</dbReference>
<keyword evidence="5 13" id="KW-1003">Cell membrane</keyword>
<keyword evidence="7 13" id="KW-0653">Protein transport</keyword>
<evidence type="ECO:0000256" key="11">
    <source>
        <dbReference type="ARBA" id="ARBA00033245"/>
    </source>
</evidence>
<comment type="subunit">
    <text evidence="13">Interacts with the Sec translocase complex via SecD. Specifically interacts with transmembrane segments of nascent integral membrane proteins during membrane integration.</text>
</comment>
<evidence type="ECO:0000256" key="13">
    <source>
        <dbReference type="HAMAP-Rule" id="MF_01810"/>
    </source>
</evidence>
<protein>
    <recommendedName>
        <fullName evidence="3 13">Membrane protein insertase YidC</fullName>
    </recommendedName>
    <alternativeName>
        <fullName evidence="12 13">Foldase YidC</fullName>
    </alternativeName>
    <alternativeName>
        <fullName evidence="11 13">Membrane integrase YidC</fullName>
    </alternativeName>
    <alternativeName>
        <fullName evidence="13">Membrane protein YidC</fullName>
    </alternativeName>
</protein>
<reference evidence="18" key="1">
    <citation type="journal article" date="2019" name="Int. J. Syst. Evol. Microbiol.">
        <title>The Global Catalogue of Microorganisms (GCM) 10K type strain sequencing project: providing services to taxonomists for standard genome sequencing and annotation.</title>
        <authorList>
            <consortium name="The Broad Institute Genomics Platform"/>
            <consortium name="The Broad Institute Genome Sequencing Center for Infectious Disease"/>
            <person name="Wu L."/>
            <person name="Ma J."/>
        </authorList>
    </citation>
    <scope>NUCLEOTIDE SEQUENCE [LARGE SCALE GENOMIC DNA]</scope>
    <source>
        <strain evidence="18">JCM 18014</strain>
    </source>
</reference>
<dbReference type="Gene3D" id="2.70.98.90">
    <property type="match status" value="1"/>
</dbReference>
<comment type="caution">
    <text evidence="17">The sequence shown here is derived from an EMBL/GenBank/DDBJ whole genome shotgun (WGS) entry which is preliminary data.</text>
</comment>
<dbReference type="CDD" id="cd20070">
    <property type="entry name" value="5TM_YidC_Alb3"/>
    <property type="match status" value="1"/>
</dbReference>
<keyword evidence="10 13" id="KW-0143">Chaperone</keyword>